<feature type="region of interest" description="Disordered" evidence="1">
    <location>
        <begin position="397"/>
        <end position="451"/>
    </location>
</feature>
<feature type="compositionally biased region" description="Polar residues" evidence="1">
    <location>
        <begin position="68"/>
        <end position="87"/>
    </location>
</feature>
<feature type="compositionally biased region" description="Polar residues" evidence="1">
    <location>
        <begin position="366"/>
        <end position="375"/>
    </location>
</feature>
<dbReference type="Pfam" id="PF10380">
    <property type="entry name" value="CRF1"/>
    <property type="match status" value="1"/>
</dbReference>
<keyword evidence="3" id="KW-1185">Reference proteome</keyword>
<dbReference type="Proteomes" id="UP001338582">
    <property type="component" value="Chromosome 1"/>
</dbReference>
<feature type="compositionally biased region" description="Acidic residues" evidence="1">
    <location>
        <begin position="148"/>
        <end position="163"/>
    </location>
</feature>
<name>A0AAX4H3Q7_9ASCO</name>
<dbReference type="InterPro" id="IPR018837">
    <property type="entry name" value="TF_CRF1/IFH1"/>
</dbReference>
<dbReference type="GO" id="GO:0003712">
    <property type="term" value="F:transcription coregulator activity"/>
    <property type="evidence" value="ECO:0007669"/>
    <property type="project" value="InterPro"/>
</dbReference>
<dbReference type="EMBL" id="CP138894">
    <property type="protein sequence ID" value="WPK23176.1"/>
    <property type="molecule type" value="Genomic_DNA"/>
</dbReference>
<dbReference type="AlphaFoldDB" id="A0AAX4H3Q7"/>
<feature type="region of interest" description="Disordered" evidence="1">
    <location>
        <begin position="467"/>
        <end position="514"/>
    </location>
</feature>
<feature type="compositionally biased region" description="Polar residues" evidence="1">
    <location>
        <begin position="94"/>
        <end position="106"/>
    </location>
</feature>
<dbReference type="PANTHER" id="PTHR28057">
    <property type="entry name" value="PROTEIN IFH1-RELATED"/>
    <property type="match status" value="1"/>
</dbReference>
<feature type="region of interest" description="Disordered" evidence="1">
    <location>
        <begin position="225"/>
        <end position="247"/>
    </location>
</feature>
<sequence>MAKTPRKAQPFRQKAVALAPTMASKTARPHQYGGKNFQNLKNPMSKSRRFSLAESTSSESSDGLPSQRAISQFDINSDSESSLTALSEQEESQHIGNSGKSVTKYSGSRVAAKSKPRSQNATKSRSAKSTKTVRKRVSTKTHYRDADISDDSASSDDGDEDAIDAEKFTMGLYSMMGKTEGDSSGSESSDDSQDNGNESSSSDDSEVDFVRLQAEQRLNNLKAIKGLPGKPTQSKTKALKRRRSTAIRKRSEVALPEDINFQFEFDQSKNESVFDDSDQELTTALKEPKIEEEEEDIGEEVQDLNQRPDFEFHFDEPMIDVPKIKDEELNSDDDYEFDDNDLLATLQAENDIDEFLPSENRENIRTRQSSMSSMNDDTEDPFLREEEKFLVNEFEVNGFDDEEPGRTGNETAKVMDSFNMTGTRDDQVIQYASSSEDESGSEFDDLKLSYDDNDNEIDDYIDFIDIDTPATSSDHKKEEKILPGIGKGTAKKEEKSKFPKKRGSRRGPLDSEEEDDSYLWNYFFSSDAESDAEAKDLDDYDVEEQLLLEEVFRKEFEEKQKQLGRDEVSLENQDNKLDAGYDSGESTDVDLSLPSSGRGSTLGSKLAKEVLSSRTADYRPPVLGTWVAIDSKPFSIIDGLSTRTLTNQSNQRNPRTKNWKSFSLKNDSEDLAIELEELLNVSELDNDDENDVRIWRDFNNNKKHVPLGAFRNKSKMHQGHLPEALSGYNVSKINSGVSGRRSLQIRAKLAAQRELESQANANLAKDLNMSSKLIRRRASIADAVSEGYRPTKSGLFSENVLADVEEVMGDDRDFMALIKGL</sequence>
<feature type="region of interest" description="Disordered" evidence="1">
    <location>
        <begin position="564"/>
        <end position="601"/>
    </location>
</feature>
<proteinExistence type="predicted"/>
<feature type="compositionally biased region" description="Basic residues" evidence="1">
    <location>
        <begin position="125"/>
        <end position="141"/>
    </location>
</feature>
<feature type="compositionally biased region" description="Polar residues" evidence="1">
    <location>
        <begin position="36"/>
        <end position="45"/>
    </location>
</feature>
<gene>
    <name evidence="2" type="ORF">PUMCH_000404</name>
</gene>
<feature type="compositionally biased region" description="Basic and acidic residues" evidence="1">
    <location>
        <begin position="564"/>
        <end position="579"/>
    </location>
</feature>
<reference evidence="2 3" key="1">
    <citation type="submission" date="2023-10" db="EMBL/GenBank/DDBJ databases">
        <title>Draft Genome Sequence of Candida saopaulonensis from a very Premature Infant with Sepsis.</title>
        <authorList>
            <person name="Ning Y."/>
            <person name="Dai R."/>
            <person name="Xiao M."/>
            <person name="Xu Y."/>
            <person name="Yan Q."/>
            <person name="Zhang L."/>
        </authorList>
    </citation>
    <scope>NUCLEOTIDE SEQUENCE [LARGE SCALE GENOMIC DNA]</scope>
    <source>
        <strain evidence="2 3">19XY460</strain>
    </source>
</reference>
<protein>
    <recommendedName>
        <fullName evidence="4">Protein IFH1</fullName>
    </recommendedName>
</protein>
<organism evidence="2 3">
    <name type="scientific">Australozyma saopauloensis</name>
    <dbReference type="NCBI Taxonomy" id="291208"/>
    <lineage>
        <taxon>Eukaryota</taxon>
        <taxon>Fungi</taxon>
        <taxon>Dikarya</taxon>
        <taxon>Ascomycota</taxon>
        <taxon>Saccharomycotina</taxon>
        <taxon>Pichiomycetes</taxon>
        <taxon>Metschnikowiaceae</taxon>
        <taxon>Australozyma</taxon>
    </lineage>
</organism>
<evidence type="ECO:0000256" key="1">
    <source>
        <dbReference type="SAM" id="MobiDB-lite"/>
    </source>
</evidence>
<dbReference type="PANTHER" id="PTHR28057:SF1">
    <property type="entry name" value="PROTEIN IFH1-RELATED"/>
    <property type="match status" value="1"/>
</dbReference>
<evidence type="ECO:0008006" key="4">
    <source>
        <dbReference type="Google" id="ProtNLM"/>
    </source>
</evidence>
<dbReference type="GO" id="GO:0060962">
    <property type="term" value="P:regulation of ribosomal protein gene transcription by RNA polymerase II"/>
    <property type="evidence" value="ECO:0007669"/>
    <property type="project" value="InterPro"/>
</dbReference>
<feature type="compositionally biased region" description="Basic residues" evidence="1">
    <location>
        <begin position="237"/>
        <end position="247"/>
    </location>
</feature>
<accession>A0AAX4H3Q7</accession>
<evidence type="ECO:0000313" key="2">
    <source>
        <dbReference type="EMBL" id="WPK23176.1"/>
    </source>
</evidence>
<evidence type="ECO:0000313" key="3">
    <source>
        <dbReference type="Proteomes" id="UP001338582"/>
    </source>
</evidence>
<dbReference type="GeneID" id="88171473"/>
<feature type="region of interest" description="Disordered" evidence="1">
    <location>
        <begin position="1"/>
        <end position="208"/>
    </location>
</feature>
<dbReference type="KEGG" id="asau:88171473"/>
<feature type="region of interest" description="Disordered" evidence="1">
    <location>
        <begin position="351"/>
        <end position="380"/>
    </location>
</feature>
<dbReference type="RefSeq" id="XP_062875563.1">
    <property type="nucleotide sequence ID" value="XM_063019493.1"/>
</dbReference>
<feature type="compositionally biased region" description="Low complexity" evidence="1">
    <location>
        <begin position="52"/>
        <end position="66"/>
    </location>
</feature>